<feature type="domain" description="Helicase ATP-binding" evidence="16">
    <location>
        <begin position="280"/>
        <end position="442"/>
    </location>
</feature>
<evidence type="ECO:0000256" key="6">
    <source>
        <dbReference type="ARBA" id="ARBA00022806"/>
    </source>
</evidence>
<evidence type="ECO:0000256" key="10">
    <source>
        <dbReference type="ARBA" id="ARBA00023204"/>
    </source>
</evidence>
<comment type="function">
    <text evidence="15">Plays a critical role in recombination and DNA repair. Helps process Holliday junction intermediates to mature products by catalyzing branch migration. Has replication fork regression activity, unwinds stalled or blocked replication forks to make a HJ that can be resolved. Has a DNA unwinding activity characteristic of a DNA helicase with 3'-5' polarity.</text>
</comment>
<accession>A0AAE9XLR9</accession>
<dbReference type="Pfam" id="PF19833">
    <property type="entry name" value="RecG_dom3_C"/>
    <property type="match status" value="1"/>
</dbReference>
<dbReference type="SMART" id="SM00487">
    <property type="entry name" value="DEXDc"/>
    <property type="match status" value="1"/>
</dbReference>
<dbReference type="GO" id="GO:0005524">
    <property type="term" value="F:ATP binding"/>
    <property type="evidence" value="ECO:0007669"/>
    <property type="project" value="UniProtKB-KW"/>
</dbReference>
<keyword evidence="11" id="KW-0413">Isomerase</keyword>
<evidence type="ECO:0000256" key="1">
    <source>
        <dbReference type="ARBA" id="ARBA00007504"/>
    </source>
</evidence>
<keyword evidence="7 15" id="KW-0067">ATP-binding</keyword>
<evidence type="ECO:0000256" key="12">
    <source>
        <dbReference type="ARBA" id="ARBA00034617"/>
    </source>
</evidence>
<dbReference type="InterPro" id="IPR045562">
    <property type="entry name" value="RecG_dom3_C"/>
</dbReference>
<comment type="similarity">
    <text evidence="1 15">Belongs to the helicase family. RecG subfamily.</text>
</comment>
<keyword evidence="3 15" id="KW-0547">Nucleotide-binding</keyword>
<dbReference type="EC" id="5.6.2.4" evidence="13 15"/>
<keyword evidence="6 15" id="KW-0347">Helicase</keyword>
<dbReference type="NCBIfam" id="TIGR00643">
    <property type="entry name" value="recG"/>
    <property type="match status" value="1"/>
</dbReference>
<comment type="catalytic activity">
    <reaction evidence="14 15">
        <text>ATP + H2O = ADP + phosphate + H(+)</text>
        <dbReference type="Rhea" id="RHEA:13065"/>
        <dbReference type="ChEBI" id="CHEBI:15377"/>
        <dbReference type="ChEBI" id="CHEBI:15378"/>
        <dbReference type="ChEBI" id="CHEBI:30616"/>
        <dbReference type="ChEBI" id="CHEBI:43474"/>
        <dbReference type="ChEBI" id="CHEBI:456216"/>
        <dbReference type="EC" id="5.6.2.4"/>
    </reaction>
</comment>
<dbReference type="GO" id="GO:0006281">
    <property type="term" value="P:DNA repair"/>
    <property type="evidence" value="ECO:0007669"/>
    <property type="project" value="UniProtKB-UniRule"/>
</dbReference>
<evidence type="ECO:0000256" key="15">
    <source>
        <dbReference type="RuleBase" id="RU363016"/>
    </source>
</evidence>
<keyword evidence="10 15" id="KW-0234">DNA repair</keyword>
<dbReference type="SMART" id="SM00490">
    <property type="entry name" value="HELICc"/>
    <property type="match status" value="1"/>
</dbReference>
<dbReference type="RefSeq" id="WP_289502740.1">
    <property type="nucleotide sequence ID" value="NZ_CP116805.1"/>
</dbReference>
<dbReference type="GO" id="GO:0003677">
    <property type="term" value="F:DNA binding"/>
    <property type="evidence" value="ECO:0007669"/>
    <property type="project" value="UniProtKB-KW"/>
</dbReference>
<keyword evidence="8" id="KW-0238">DNA-binding</keyword>
<evidence type="ECO:0000256" key="9">
    <source>
        <dbReference type="ARBA" id="ARBA00023172"/>
    </source>
</evidence>
<dbReference type="Pfam" id="PF00270">
    <property type="entry name" value="DEAD"/>
    <property type="match status" value="1"/>
</dbReference>
<evidence type="ECO:0000256" key="13">
    <source>
        <dbReference type="ARBA" id="ARBA00034808"/>
    </source>
</evidence>
<evidence type="ECO:0000313" key="18">
    <source>
        <dbReference type="EMBL" id="WCL53228.1"/>
    </source>
</evidence>
<dbReference type="EMBL" id="CP116805">
    <property type="protein sequence ID" value="WCL53228.1"/>
    <property type="molecule type" value="Genomic_DNA"/>
</dbReference>
<keyword evidence="4 15" id="KW-0227">DNA damage</keyword>
<dbReference type="InterPro" id="IPR012340">
    <property type="entry name" value="NA-bd_OB-fold"/>
</dbReference>
<sequence length="695" mass="75661">MRPPALNAFFADIEGLSGIGKRNRALFDKLSGTRIRDMLLHLPTGLIDRRYRPSVAVAVPGSIATLSLDIIEHRPAPSKRVPYRVLTKDETGFLTLVFFNPRADWLRAQLPEGETRLISGRVEEYQGTRQITHPDYMVKPEEEGSLPLLETVYPLTAGLSGKVIRKAVLDALGQIPDLPEWHDAGLMAREGWPGFKAALTHLHSPETGHDIALDSPARRRLAYDELLATQLALALVREKVRKKRGRAIKGNGKLTAQIRAALPYTLTGDQEKALAEIMADMGGDRAMLRLLQGDVGSGKTVVALLAMATAVEAGTQAALLAPTEILARQHAAGIEKLAAAAGLKIAFLTGRTKGKAREALLASLKAGEIDILIGTHALIQDDVAYRDLGLAIIDEQHRFGVQQRLALADKAAHGIDVLGMTATPIPRTLTLTAYGDMDVSLIREKPPGRTPIDTRVVSEDRLSDVIDGLRRAMAQGARAYWVCPLVEESENSDLAAAEERYGMLAHVFGENAVGLVHGRMKGPEKDAVMEAFQKGDIQLLVATTVIEVGVDVPEASIMVIEHAERFGLAQLHQLRGRVGRGAAKSTCLLVRAQSVGEVARARLQVMRDTDDGFLIAEEDLRLRGGGEILGLKQSGLPEFRLVDFAAHGDMIPMANDDARLFVSKDPELKTERGQALRNLLYLFERDEGVRLMQSG</sequence>
<dbReference type="InterPro" id="IPR014001">
    <property type="entry name" value="Helicase_ATP-bd"/>
</dbReference>
<dbReference type="InterPro" id="IPR047112">
    <property type="entry name" value="RecG/Mfd"/>
</dbReference>
<evidence type="ECO:0000256" key="5">
    <source>
        <dbReference type="ARBA" id="ARBA00022801"/>
    </source>
</evidence>
<evidence type="ECO:0000256" key="11">
    <source>
        <dbReference type="ARBA" id="ARBA00023235"/>
    </source>
</evidence>
<dbReference type="PANTHER" id="PTHR47964:SF1">
    <property type="entry name" value="ATP-DEPENDENT DNA HELICASE HOMOLOG RECG, CHLOROPLASTIC"/>
    <property type="match status" value="1"/>
</dbReference>
<dbReference type="PROSITE" id="PS51192">
    <property type="entry name" value="HELICASE_ATP_BIND_1"/>
    <property type="match status" value="1"/>
</dbReference>
<protein>
    <recommendedName>
        <fullName evidence="2 15">ATP-dependent DNA helicase RecG</fullName>
        <ecNumber evidence="13 15">5.6.2.4</ecNumber>
    </recommendedName>
</protein>
<dbReference type="Gene3D" id="3.40.50.300">
    <property type="entry name" value="P-loop containing nucleotide triphosphate hydrolases"/>
    <property type="match status" value="2"/>
</dbReference>
<dbReference type="InterPro" id="IPR001650">
    <property type="entry name" value="Helicase_C-like"/>
</dbReference>
<dbReference type="Pfam" id="PF17191">
    <property type="entry name" value="RecG_wedge"/>
    <property type="match status" value="1"/>
</dbReference>
<evidence type="ECO:0000313" key="19">
    <source>
        <dbReference type="Proteomes" id="UP001217500"/>
    </source>
</evidence>
<comment type="catalytic activity">
    <reaction evidence="12 15">
        <text>Couples ATP hydrolysis with the unwinding of duplex DNA by translocating in the 3'-5' direction.</text>
        <dbReference type="EC" id="5.6.2.4"/>
    </reaction>
</comment>
<dbReference type="Proteomes" id="UP001217500">
    <property type="component" value="Chromosome"/>
</dbReference>
<keyword evidence="5 15" id="KW-0378">Hydrolase</keyword>
<organism evidence="18 19">
    <name type="scientific">Gimibacter soli</name>
    <dbReference type="NCBI Taxonomy" id="3024400"/>
    <lineage>
        <taxon>Bacteria</taxon>
        <taxon>Pseudomonadati</taxon>
        <taxon>Pseudomonadota</taxon>
        <taxon>Alphaproteobacteria</taxon>
        <taxon>Kordiimonadales</taxon>
        <taxon>Temperatibacteraceae</taxon>
        <taxon>Gimibacter</taxon>
    </lineage>
</organism>
<dbReference type="CDD" id="cd04488">
    <property type="entry name" value="RecG_wedge_OBF"/>
    <property type="match status" value="1"/>
</dbReference>
<dbReference type="NCBIfam" id="NF008165">
    <property type="entry name" value="PRK10917.1-3"/>
    <property type="match status" value="1"/>
</dbReference>
<evidence type="ECO:0000259" key="16">
    <source>
        <dbReference type="PROSITE" id="PS51192"/>
    </source>
</evidence>
<dbReference type="InterPro" id="IPR011545">
    <property type="entry name" value="DEAD/DEAH_box_helicase_dom"/>
</dbReference>
<name>A0AAE9XLR9_9PROT</name>
<evidence type="ECO:0000259" key="17">
    <source>
        <dbReference type="PROSITE" id="PS51194"/>
    </source>
</evidence>
<dbReference type="CDD" id="cd17992">
    <property type="entry name" value="DEXHc_RecG"/>
    <property type="match status" value="1"/>
</dbReference>
<dbReference type="SUPFAM" id="SSF50249">
    <property type="entry name" value="Nucleic acid-binding proteins"/>
    <property type="match status" value="1"/>
</dbReference>
<dbReference type="GO" id="GO:0016787">
    <property type="term" value="F:hydrolase activity"/>
    <property type="evidence" value="ECO:0007669"/>
    <property type="project" value="UniProtKB-KW"/>
</dbReference>
<proteinExistence type="inferred from homology"/>
<evidence type="ECO:0000256" key="7">
    <source>
        <dbReference type="ARBA" id="ARBA00022840"/>
    </source>
</evidence>
<dbReference type="AlphaFoldDB" id="A0AAE9XLR9"/>
<dbReference type="InterPro" id="IPR033454">
    <property type="entry name" value="RecG_wedge"/>
</dbReference>
<gene>
    <name evidence="18" type="primary">recG</name>
    <name evidence="18" type="ORF">PH603_11850</name>
</gene>
<evidence type="ECO:0000256" key="2">
    <source>
        <dbReference type="ARBA" id="ARBA00017846"/>
    </source>
</evidence>
<dbReference type="KEGG" id="gso:PH603_11850"/>
<evidence type="ECO:0000256" key="3">
    <source>
        <dbReference type="ARBA" id="ARBA00022741"/>
    </source>
</evidence>
<dbReference type="Gene3D" id="2.40.50.140">
    <property type="entry name" value="Nucleic acid-binding proteins"/>
    <property type="match status" value="1"/>
</dbReference>
<evidence type="ECO:0000256" key="4">
    <source>
        <dbReference type="ARBA" id="ARBA00022763"/>
    </source>
</evidence>
<dbReference type="PANTHER" id="PTHR47964">
    <property type="entry name" value="ATP-DEPENDENT DNA HELICASE HOMOLOG RECG, CHLOROPLASTIC"/>
    <property type="match status" value="1"/>
</dbReference>
<reference evidence="18" key="1">
    <citation type="submission" date="2023-01" db="EMBL/GenBank/DDBJ databases">
        <title>The genome sequence of Kordiimonadaceae bacterium 6D33.</title>
        <authorList>
            <person name="Liu Y."/>
        </authorList>
    </citation>
    <scope>NUCLEOTIDE SEQUENCE</scope>
    <source>
        <strain evidence="18">6D33</strain>
    </source>
</reference>
<dbReference type="PROSITE" id="PS51194">
    <property type="entry name" value="HELICASE_CTER"/>
    <property type="match status" value="1"/>
</dbReference>
<evidence type="ECO:0000256" key="8">
    <source>
        <dbReference type="ARBA" id="ARBA00023125"/>
    </source>
</evidence>
<dbReference type="NCBIfam" id="NF008168">
    <property type="entry name" value="PRK10917.2-2"/>
    <property type="match status" value="1"/>
</dbReference>
<keyword evidence="19" id="KW-1185">Reference proteome</keyword>
<keyword evidence="9 15" id="KW-0233">DNA recombination</keyword>
<dbReference type="SUPFAM" id="SSF52540">
    <property type="entry name" value="P-loop containing nucleoside triphosphate hydrolases"/>
    <property type="match status" value="2"/>
</dbReference>
<dbReference type="GO" id="GO:0006310">
    <property type="term" value="P:DNA recombination"/>
    <property type="evidence" value="ECO:0007669"/>
    <property type="project" value="UniProtKB-UniRule"/>
</dbReference>
<dbReference type="NCBIfam" id="NF008164">
    <property type="entry name" value="PRK10917.1-2"/>
    <property type="match status" value="1"/>
</dbReference>
<feature type="domain" description="Helicase C-terminal" evidence="17">
    <location>
        <begin position="461"/>
        <end position="621"/>
    </location>
</feature>
<dbReference type="InterPro" id="IPR004609">
    <property type="entry name" value="ATP-dep_DNA_helicase_RecG"/>
</dbReference>
<dbReference type="InterPro" id="IPR027417">
    <property type="entry name" value="P-loop_NTPase"/>
</dbReference>
<dbReference type="GO" id="GO:0043138">
    <property type="term" value="F:3'-5' DNA helicase activity"/>
    <property type="evidence" value="ECO:0007669"/>
    <property type="project" value="UniProtKB-EC"/>
</dbReference>
<evidence type="ECO:0000256" key="14">
    <source>
        <dbReference type="ARBA" id="ARBA00048988"/>
    </source>
</evidence>
<dbReference type="Pfam" id="PF00271">
    <property type="entry name" value="Helicase_C"/>
    <property type="match status" value="1"/>
</dbReference>